<feature type="transmembrane region" description="Helical" evidence="8">
    <location>
        <begin position="249"/>
        <end position="269"/>
    </location>
</feature>
<dbReference type="PANTHER" id="PTHR16119">
    <property type="entry name" value="TRANSMEMBRANE PROTEIN 144"/>
    <property type="match status" value="1"/>
</dbReference>
<keyword evidence="5 8" id="KW-0812">Transmembrane</keyword>
<dbReference type="SUPFAM" id="SSF103481">
    <property type="entry name" value="Multidrug resistance efflux transporter EmrE"/>
    <property type="match status" value="1"/>
</dbReference>
<accession>A0A4P6ZL54</accession>
<keyword evidence="4" id="KW-0762">Sugar transport</keyword>
<evidence type="ECO:0000256" key="2">
    <source>
        <dbReference type="ARBA" id="ARBA00006117"/>
    </source>
</evidence>
<evidence type="ECO:0000256" key="3">
    <source>
        <dbReference type="ARBA" id="ARBA00022448"/>
    </source>
</evidence>
<evidence type="ECO:0000256" key="1">
    <source>
        <dbReference type="ARBA" id="ARBA00004651"/>
    </source>
</evidence>
<evidence type="ECO:0000256" key="7">
    <source>
        <dbReference type="ARBA" id="ARBA00023136"/>
    </source>
</evidence>
<dbReference type="Proteomes" id="UP000294321">
    <property type="component" value="Chromosome"/>
</dbReference>
<sequence length="298" mass="32096">MKGKEFKLNILIALSPAILWGCNPLWAHFCGGESIEQLLGATYGAFIIGLLIFIFKQPTITAWDFLWCFLAGVGWSVGQLTQFEGFIKLGAATTTPISAGTQLVGVNLAGVMFFGSWKSPMAKVIGFAAVVLVMLGVYLTTKTDQQSTPKQRNNSAKYVIELIFGSLFGYGCCSTLPKIPGTNGWSAFPPQAVGMIVTAVLLSLILKQYRGKKLLFSKHTFKNMLTGFNTGLGTFGYLVSLMINGVSTAFTLSQMSIVVGTLGGLFILHEHKTRKALIYTIAGLILTVIGGVMTGFIH</sequence>
<evidence type="ECO:0000256" key="6">
    <source>
        <dbReference type="ARBA" id="ARBA00022989"/>
    </source>
</evidence>
<dbReference type="GO" id="GO:0015144">
    <property type="term" value="F:carbohydrate transmembrane transporter activity"/>
    <property type="evidence" value="ECO:0007669"/>
    <property type="project" value="InterPro"/>
</dbReference>
<keyword evidence="10" id="KW-1185">Reference proteome</keyword>
<proteinExistence type="inferred from homology"/>
<dbReference type="CDD" id="cd23111">
    <property type="entry name" value="ribose_uptake_RbsU"/>
    <property type="match status" value="1"/>
</dbReference>
<dbReference type="GO" id="GO:0005886">
    <property type="term" value="C:plasma membrane"/>
    <property type="evidence" value="ECO:0007669"/>
    <property type="project" value="UniProtKB-SubCell"/>
</dbReference>
<comment type="similarity">
    <text evidence="2">Belongs to the GRP transporter (TC 2.A.7.5) family.</text>
</comment>
<feature type="transmembrane region" description="Helical" evidence="8">
    <location>
        <begin position="62"/>
        <end position="80"/>
    </location>
</feature>
<dbReference type="InterPro" id="IPR037185">
    <property type="entry name" value="EmrE-like"/>
</dbReference>
<evidence type="ECO:0000313" key="10">
    <source>
        <dbReference type="Proteomes" id="UP000294321"/>
    </source>
</evidence>
<feature type="transmembrane region" description="Helical" evidence="8">
    <location>
        <begin position="37"/>
        <end position="55"/>
    </location>
</feature>
<name>A0A4P6ZL54_9LACO</name>
<dbReference type="Pfam" id="PF06800">
    <property type="entry name" value="Sugar_transport"/>
    <property type="match status" value="1"/>
</dbReference>
<evidence type="ECO:0000256" key="8">
    <source>
        <dbReference type="SAM" id="Phobius"/>
    </source>
</evidence>
<dbReference type="PANTHER" id="PTHR16119:SF17">
    <property type="entry name" value="TRANSMEMBRANE PROTEIN 144"/>
    <property type="match status" value="1"/>
</dbReference>
<evidence type="ECO:0000256" key="5">
    <source>
        <dbReference type="ARBA" id="ARBA00022692"/>
    </source>
</evidence>
<dbReference type="AlphaFoldDB" id="A0A4P6ZL54"/>
<organism evidence="9 10">
    <name type="scientific">Acetilactobacillus jinshanensis</name>
    <dbReference type="NCBI Taxonomy" id="1720083"/>
    <lineage>
        <taxon>Bacteria</taxon>
        <taxon>Bacillati</taxon>
        <taxon>Bacillota</taxon>
        <taxon>Bacilli</taxon>
        <taxon>Lactobacillales</taxon>
        <taxon>Lactobacillaceae</taxon>
        <taxon>Acetilactobacillus</taxon>
    </lineage>
</organism>
<gene>
    <name evidence="9" type="ORF">ELX58_04740</name>
</gene>
<dbReference type="EMBL" id="CP034726">
    <property type="protein sequence ID" value="QBP18454.1"/>
    <property type="molecule type" value="Genomic_DNA"/>
</dbReference>
<keyword evidence="6 8" id="KW-1133">Transmembrane helix</keyword>
<keyword evidence="3" id="KW-0813">Transport</keyword>
<dbReference type="OrthoDB" id="1452595at2"/>
<evidence type="ECO:0000313" key="9">
    <source>
        <dbReference type="EMBL" id="QBP18454.1"/>
    </source>
</evidence>
<feature type="transmembrane region" description="Helical" evidence="8">
    <location>
        <begin position="226"/>
        <end position="243"/>
    </location>
</feature>
<keyword evidence="7 8" id="KW-0472">Membrane</keyword>
<feature type="transmembrane region" description="Helical" evidence="8">
    <location>
        <begin position="276"/>
        <end position="297"/>
    </location>
</feature>
<feature type="transmembrane region" description="Helical" evidence="8">
    <location>
        <begin position="121"/>
        <end position="139"/>
    </location>
</feature>
<reference evidence="10" key="1">
    <citation type="submission" date="2018-12" db="EMBL/GenBank/DDBJ databases">
        <title>A new species of lactobacillus.</title>
        <authorList>
            <person name="Jian Y."/>
            <person name="Xin L."/>
            <person name="Hong Z.J."/>
            <person name="Ming L.Z."/>
            <person name="Hong X.Z."/>
        </authorList>
    </citation>
    <scope>NUCLEOTIDE SEQUENCE [LARGE SCALE GENOMIC DNA]</scope>
    <source>
        <strain evidence="10">HSLZ-75</strain>
    </source>
</reference>
<dbReference type="KEGG" id="lji:ELX58_04740"/>
<evidence type="ECO:0000256" key="4">
    <source>
        <dbReference type="ARBA" id="ARBA00022597"/>
    </source>
</evidence>
<comment type="subcellular location">
    <subcellularLocation>
        <location evidence="1">Cell membrane</location>
        <topology evidence="1">Multi-pass membrane protein</topology>
    </subcellularLocation>
</comment>
<feature type="transmembrane region" description="Helical" evidence="8">
    <location>
        <begin position="185"/>
        <end position="206"/>
    </location>
</feature>
<dbReference type="InterPro" id="IPR010651">
    <property type="entry name" value="Sugar_transport"/>
</dbReference>
<protein>
    <submittedName>
        <fullName evidence="9">Ribose uptake protein RbsU</fullName>
    </submittedName>
</protein>